<keyword evidence="2" id="KW-0732">Signal</keyword>
<keyword evidence="1" id="KW-1133">Transmembrane helix</keyword>
<evidence type="ECO:0000256" key="2">
    <source>
        <dbReference type="SAM" id="SignalP"/>
    </source>
</evidence>
<feature type="transmembrane region" description="Helical" evidence="1">
    <location>
        <begin position="190"/>
        <end position="212"/>
    </location>
</feature>
<dbReference type="EMBL" id="RBKU01000001">
    <property type="protein sequence ID" value="RKR82335.1"/>
    <property type="molecule type" value="Genomic_DNA"/>
</dbReference>
<evidence type="ECO:0000313" key="4">
    <source>
        <dbReference type="Proteomes" id="UP000268007"/>
    </source>
</evidence>
<gene>
    <name evidence="3" type="ORF">BDD43_2511</name>
</gene>
<evidence type="ECO:0000256" key="1">
    <source>
        <dbReference type="SAM" id="Phobius"/>
    </source>
</evidence>
<reference evidence="3 4" key="1">
    <citation type="submission" date="2018-10" db="EMBL/GenBank/DDBJ databases">
        <title>Genomic Encyclopedia of Archaeal and Bacterial Type Strains, Phase II (KMG-II): from individual species to whole genera.</title>
        <authorList>
            <person name="Goeker M."/>
        </authorList>
    </citation>
    <scope>NUCLEOTIDE SEQUENCE [LARGE SCALE GENOMIC DNA]</scope>
    <source>
        <strain evidence="3 4">DSM 18602</strain>
    </source>
</reference>
<protein>
    <submittedName>
        <fullName evidence="3">Uncharacterized protein</fullName>
    </submittedName>
</protein>
<feature type="chain" id="PRO_5019713638" evidence="2">
    <location>
        <begin position="20"/>
        <end position="221"/>
    </location>
</feature>
<dbReference type="Proteomes" id="UP000268007">
    <property type="component" value="Unassembled WGS sequence"/>
</dbReference>
<sequence>MKKLMIFLSVLLLINRTYAQKQYYLTPVKLDSSVAVSLPKEFSKNAATGQQSFVANGVYGSFLVIRSVNPPGGKTVKNTNGLDNVFQEYIKKVQTSSGNGTVVNVRDTTMGKLAVCDFILQTDTGSGVQLRHFKLLYTKNTTYTFEYLYDDFRKDEADGEMKAFFSSIKTAPDLDRDDQYIVTAQSSQPIIVKIILFGLIPLAIIIAVIVFLRRRDTMTLT</sequence>
<dbReference type="RefSeq" id="WP_121197950.1">
    <property type="nucleotide sequence ID" value="NZ_RBKU01000001.1"/>
</dbReference>
<dbReference type="OrthoDB" id="791955at2"/>
<accession>A0A495J035</accession>
<evidence type="ECO:0000313" key="3">
    <source>
        <dbReference type="EMBL" id="RKR82335.1"/>
    </source>
</evidence>
<keyword evidence="1" id="KW-0812">Transmembrane</keyword>
<organism evidence="3 4">
    <name type="scientific">Mucilaginibacter gracilis</name>
    <dbReference type="NCBI Taxonomy" id="423350"/>
    <lineage>
        <taxon>Bacteria</taxon>
        <taxon>Pseudomonadati</taxon>
        <taxon>Bacteroidota</taxon>
        <taxon>Sphingobacteriia</taxon>
        <taxon>Sphingobacteriales</taxon>
        <taxon>Sphingobacteriaceae</taxon>
        <taxon>Mucilaginibacter</taxon>
    </lineage>
</organism>
<keyword evidence="4" id="KW-1185">Reference proteome</keyword>
<name>A0A495J035_9SPHI</name>
<dbReference type="AlphaFoldDB" id="A0A495J035"/>
<comment type="caution">
    <text evidence="3">The sequence shown here is derived from an EMBL/GenBank/DDBJ whole genome shotgun (WGS) entry which is preliminary data.</text>
</comment>
<feature type="signal peptide" evidence="2">
    <location>
        <begin position="1"/>
        <end position="19"/>
    </location>
</feature>
<proteinExistence type="predicted"/>
<keyword evidence="1" id="KW-0472">Membrane</keyword>